<organism evidence="1">
    <name type="scientific">Culex pipiens</name>
    <name type="common">House mosquito</name>
    <dbReference type="NCBI Taxonomy" id="7175"/>
    <lineage>
        <taxon>Eukaryota</taxon>
        <taxon>Metazoa</taxon>
        <taxon>Ecdysozoa</taxon>
        <taxon>Arthropoda</taxon>
        <taxon>Hexapoda</taxon>
        <taxon>Insecta</taxon>
        <taxon>Pterygota</taxon>
        <taxon>Neoptera</taxon>
        <taxon>Endopterygota</taxon>
        <taxon>Diptera</taxon>
        <taxon>Nematocera</taxon>
        <taxon>Culicoidea</taxon>
        <taxon>Culicidae</taxon>
        <taxon>Culicinae</taxon>
        <taxon>Culicini</taxon>
        <taxon>Culex</taxon>
        <taxon>Culex</taxon>
    </lineage>
</organism>
<name>A0A8D8BW60_CULPI</name>
<protein>
    <submittedName>
        <fullName evidence="1">(northern house mosquito) hypothetical protein</fullName>
    </submittedName>
</protein>
<dbReference type="AlphaFoldDB" id="A0A8D8BW60"/>
<dbReference type="EMBL" id="HBUE01263478">
    <property type="protein sequence ID" value="CAG6560334.1"/>
    <property type="molecule type" value="Transcribed_RNA"/>
</dbReference>
<dbReference type="EMBL" id="HBUE01158348">
    <property type="protein sequence ID" value="CAG6508976.1"/>
    <property type="molecule type" value="Transcribed_RNA"/>
</dbReference>
<sequence length="127" mass="14259">MIPTTPRYNQKAKKTNSKIGDKMTNCKKVTKTNRNRRTSAILSCFKKLYALDSADSSRNRVNLWRINRIISTPVSSPSWAEESIVPTDTNSLPATAPPGRSFRVTSGPIVGPAWLQLLRDITSQRER</sequence>
<evidence type="ECO:0000313" key="1">
    <source>
        <dbReference type="EMBL" id="CAG6481489.1"/>
    </source>
</evidence>
<dbReference type="EMBL" id="HBUE01090995">
    <property type="protein sequence ID" value="CAG6481489.1"/>
    <property type="molecule type" value="Transcribed_RNA"/>
</dbReference>
<reference evidence="1" key="1">
    <citation type="submission" date="2021-05" db="EMBL/GenBank/DDBJ databases">
        <authorList>
            <person name="Alioto T."/>
            <person name="Alioto T."/>
            <person name="Gomez Garrido J."/>
        </authorList>
    </citation>
    <scope>NUCLEOTIDE SEQUENCE</scope>
</reference>
<proteinExistence type="predicted"/>
<accession>A0A8D8BW60</accession>